<organism evidence="2 3">
    <name type="scientific">Elysia crispata</name>
    <name type="common">lettuce slug</name>
    <dbReference type="NCBI Taxonomy" id="231223"/>
    <lineage>
        <taxon>Eukaryota</taxon>
        <taxon>Metazoa</taxon>
        <taxon>Spiralia</taxon>
        <taxon>Lophotrochozoa</taxon>
        <taxon>Mollusca</taxon>
        <taxon>Gastropoda</taxon>
        <taxon>Heterobranchia</taxon>
        <taxon>Euthyneura</taxon>
        <taxon>Panpulmonata</taxon>
        <taxon>Sacoglossa</taxon>
        <taxon>Placobranchoidea</taxon>
        <taxon>Plakobranchidae</taxon>
        <taxon>Elysia</taxon>
    </lineage>
</organism>
<protein>
    <submittedName>
        <fullName evidence="2">Uncharacterized protein</fullName>
    </submittedName>
</protein>
<evidence type="ECO:0000313" key="3">
    <source>
        <dbReference type="Proteomes" id="UP001283361"/>
    </source>
</evidence>
<feature type="region of interest" description="Disordered" evidence="1">
    <location>
        <begin position="1"/>
        <end position="26"/>
    </location>
</feature>
<reference evidence="2" key="1">
    <citation type="journal article" date="2023" name="G3 (Bethesda)">
        <title>A reference genome for the long-term kleptoplast-retaining sea slug Elysia crispata morphotype clarki.</title>
        <authorList>
            <person name="Eastman K.E."/>
            <person name="Pendleton A.L."/>
            <person name="Shaikh M.A."/>
            <person name="Suttiyut T."/>
            <person name="Ogas R."/>
            <person name="Tomko P."/>
            <person name="Gavelis G."/>
            <person name="Widhalm J.R."/>
            <person name="Wisecaver J.H."/>
        </authorList>
    </citation>
    <scope>NUCLEOTIDE SEQUENCE</scope>
    <source>
        <strain evidence="2">ECLA1</strain>
    </source>
</reference>
<gene>
    <name evidence="2" type="ORF">RRG08_029115</name>
</gene>
<comment type="caution">
    <text evidence="2">The sequence shown here is derived from an EMBL/GenBank/DDBJ whole genome shotgun (WGS) entry which is preliminary data.</text>
</comment>
<evidence type="ECO:0000256" key="1">
    <source>
        <dbReference type="SAM" id="MobiDB-lite"/>
    </source>
</evidence>
<accession>A0AAE0Y753</accession>
<keyword evidence="3" id="KW-1185">Reference proteome</keyword>
<evidence type="ECO:0000313" key="2">
    <source>
        <dbReference type="EMBL" id="KAK3734440.1"/>
    </source>
</evidence>
<sequence>MKPLELSSRLLKMPGKDPGSGDNGNYDPCSVQTSGWSIVRVKQYSSVLNAPRPDQSHVPSSAILLLEEKLKIENFVRQHSGYLSLKHSGKSRAKPCSGSRQQADSHPQGNCCLVLNFIVIIITSSRVAEYGTRERVSLHIAVIVLINVKVKRECRPGSENLSSSKVKSIRFVLYVKIYSSPKFPDDSSTEPPAQDSLAFSMSPRLQRPGICDRPDSGLQLSGVILRPVSRRLQYSQIAMVYGRKGSLVKPGEKRIGRD</sequence>
<proteinExistence type="predicted"/>
<dbReference type="AlphaFoldDB" id="A0AAE0Y753"/>
<name>A0AAE0Y753_9GAST</name>
<dbReference type="Proteomes" id="UP001283361">
    <property type="component" value="Unassembled WGS sequence"/>
</dbReference>
<dbReference type="EMBL" id="JAWDGP010006848">
    <property type="protein sequence ID" value="KAK3734440.1"/>
    <property type="molecule type" value="Genomic_DNA"/>
</dbReference>